<protein>
    <submittedName>
        <fullName evidence="1">Uncharacterized protein</fullName>
    </submittedName>
</protein>
<reference evidence="1" key="1">
    <citation type="submission" date="2019-11" db="EMBL/GenBank/DDBJ databases">
        <authorList>
            <person name="Liu Y."/>
            <person name="Hou J."/>
            <person name="Li T.-Q."/>
            <person name="Guan C.-H."/>
            <person name="Wu X."/>
            <person name="Wu H.-Z."/>
            <person name="Ling F."/>
            <person name="Zhang R."/>
            <person name="Shi X.-G."/>
            <person name="Ren J.-P."/>
            <person name="Chen E.-F."/>
            <person name="Sun J.-M."/>
        </authorList>
    </citation>
    <scope>NUCLEOTIDE SEQUENCE</scope>
    <source>
        <strain evidence="1">Adult_tree_wgs_1</strain>
        <tissue evidence="1">Leaves</tissue>
    </source>
</reference>
<keyword evidence="2" id="KW-1185">Reference proteome</keyword>
<proteinExistence type="predicted"/>
<dbReference type="OrthoDB" id="10475395at2759"/>
<dbReference type="EMBL" id="WJXA01000002">
    <property type="protein sequence ID" value="KAF7149902.1"/>
    <property type="molecule type" value="Genomic_DNA"/>
</dbReference>
<evidence type="ECO:0000313" key="2">
    <source>
        <dbReference type="Proteomes" id="UP000626092"/>
    </source>
</evidence>
<sequence>MSTLPPTMATSSPMVRSLRSQPVAMDNGYPGGEISLIWSSDMWVVDHKIKEKPFLGMTDVEDDKNLNGDVASFSASHWTVIIPFGYNAS</sequence>
<gene>
    <name evidence="1" type="ORF">RHSIM_Rhsim02G0201700</name>
</gene>
<dbReference type="Proteomes" id="UP000626092">
    <property type="component" value="Unassembled WGS sequence"/>
</dbReference>
<organism evidence="1 2">
    <name type="scientific">Rhododendron simsii</name>
    <name type="common">Sims's rhododendron</name>
    <dbReference type="NCBI Taxonomy" id="118357"/>
    <lineage>
        <taxon>Eukaryota</taxon>
        <taxon>Viridiplantae</taxon>
        <taxon>Streptophyta</taxon>
        <taxon>Embryophyta</taxon>
        <taxon>Tracheophyta</taxon>
        <taxon>Spermatophyta</taxon>
        <taxon>Magnoliopsida</taxon>
        <taxon>eudicotyledons</taxon>
        <taxon>Gunneridae</taxon>
        <taxon>Pentapetalae</taxon>
        <taxon>asterids</taxon>
        <taxon>Ericales</taxon>
        <taxon>Ericaceae</taxon>
        <taxon>Ericoideae</taxon>
        <taxon>Rhodoreae</taxon>
        <taxon>Rhododendron</taxon>
    </lineage>
</organism>
<accession>A0A834H9A6</accession>
<comment type="caution">
    <text evidence="1">The sequence shown here is derived from an EMBL/GenBank/DDBJ whole genome shotgun (WGS) entry which is preliminary data.</text>
</comment>
<name>A0A834H9A6_RHOSS</name>
<evidence type="ECO:0000313" key="1">
    <source>
        <dbReference type="EMBL" id="KAF7149902.1"/>
    </source>
</evidence>
<dbReference type="AlphaFoldDB" id="A0A834H9A6"/>